<dbReference type="InParanoid" id="L5KAH9"/>
<dbReference type="PANTHER" id="PTHR24025:SF31">
    <property type="entry name" value="NEURAL-CADHERIN"/>
    <property type="match status" value="1"/>
</dbReference>
<evidence type="ECO:0000256" key="8">
    <source>
        <dbReference type="PROSITE-ProRule" id="PRU00043"/>
    </source>
</evidence>
<sequence>MVTLHSLIIYAKDNQRATASKTILIQIADVNEPPTFSESLAQRDQVTEIYILEDTALGIVIYRAVAKDPEDAILEQYFLSPEGSDFTIDSIGTISTAAVFDLESEARSFSLVIKVFGPGGLLAVGNIKIFLINVNNKDPVLTCSLLNIENAVLSVTSINSILHNKVNITLDEEIPIGRMIGVCQATDEDNLGNLIFELDPWNVYFAVDKDHGTLITAARLNVERAGFARVHSFSIKACDHEQRCAAIPVTVHIHSINDNSPFCDRYLISFTVTVMIIVENAPANDFSLYLKLHTIHSPFQKHQKVTVDIEDENDEAPVCTPSLYKAVIFDNVVAGTNVNGFELNCHDRDSQDFEMHFEIVSGG</sequence>
<dbReference type="Gene3D" id="2.60.40.60">
    <property type="entry name" value="Cadherins"/>
    <property type="match status" value="2"/>
</dbReference>
<comment type="subcellular location">
    <subcellularLocation>
        <location evidence="1">Membrane</location>
    </subcellularLocation>
</comment>
<keyword evidence="4 8" id="KW-0106">Calcium</keyword>
<feature type="domain" description="Cadherin" evidence="9">
    <location>
        <begin position="162"/>
        <end position="263"/>
    </location>
</feature>
<dbReference type="GO" id="GO:0007156">
    <property type="term" value="P:homophilic cell adhesion via plasma membrane adhesion molecules"/>
    <property type="evidence" value="ECO:0007669"/>
    <property type="project" value="InterPro"/>
</dbReference>
<dbReference type="SUPFAM" id="SSF49313">
    <property type="entry name" value="Cadherin-like"/>
    <property type="match status" value="2"/>
</dbReference>
<evidence type="ECO:0000256" key="2">
    <source>
        <dbReference type="ARBA" id="ARBA00022692"/>
    </source>
</evidence>
<organism evidence="10 11">
    <name type="scientific">Pteropus alecto</name>
    <name type="common">Black flying fox</name>
    <dbReference type="NCBI Taxonomy" id="9402"/>
    <lineage>
        <taxon>Eukaryota</taxon>
        <taxon>Metazoa</taxon>
        <taxon>Chordata</taxon>
        <taxon>Craniata</taxon>
        <taxon>Vertebrata</taxon>
        <taxon>Euteleostomi</taxon>
        <taxon>Mammalia</taxon>
        <taxon>Eutheria</taxon>
        <taxon>Laurasiatheria</taxon>
        <taxon>Chiroptera</taxon>
        <taxon>Yinpterochiroptera</taxon>
        <taxon>Pteropodoidea</taxon>
        <taxon>Pteropodidae</taxon>
        <taxon>Pteropodinae</taxon>
        <taxon>Pteropus</taxon>
    </lineage>
</organism>
<name>L5KAH9_PTEAL</name>
<evidence type="ECO:0000256" key="7">
    <source>
        <dbReference type="ARBA" id="ARBA00023136"/>
    </source>
</evidence>
<evidence type="ECO:0000313" key="10">
    <source>
        <dbReference type="EMBL" id="ELK07776.1"/>
    </source>
</evidence>
<gene>
    <name evidence="10" type="ORF">PAL_GLEAN10022152</name>
</gene>
<evidence type="ECO:0000313" key="11">
    <source>
        <dbReference type="Proteomes" id="UP000010552"/>
    </source>
</evidence>
<dbReference type="InterPro" id="IPR050971">
    <property type="entry name" value="Cadherin-domain_protein"/>
</dbReference>
<dbReference type="PANTHER" id="PTHR24025">
    <property type="entry name" value="DESMOGLEIN FAMILY MEMBER"/>
    <property type="match status" value="1"/>
</dbReference>
<evidence type="ECO:0000256" key="1">
    <source>
        <dbReference type="ARBA" id="ARBA00004370"/>
    </source>
</evidence>
<dbReference type="GO" id="GO:0005509">
    <property type="term" value="F:calcium ion binding"/>
    <property type="evidence" value="ECO:0007669"/>
    <property type="project" value="UniProtKB-UniRule"/>
</dbReference>
<dbReference type="SMART" id="SM00112">
    <property type="entry name" value="CA"/>
    <property type="match status" value="2"/>
</dbReference>
<dbReference type="Proteomes" id="UP000010552">
    <property type="component" value="Unassembled WGS sequence"/>
</dbReference>
<evidence type="ECO:0000256" key="5">
    <source>
        <dbReference type="ARBA" id="ARBA00022889"/>
    </source>
</evidence>
<evidence type="ECO:0000256" key="3">
    <source>
        <dbReference type="ARBA" id="ARBA00022737"/>
    </source>
</evidence>
<keyword evidence="5" id="KW-0130">Cell adhesion</keyword>
<evidence type="ECO:0000256" key="6">
    <source>
        <dbReference type="ARBA" id="ARBA00022989"/>
    </source>
</evidence>
<accession>L5KAH9</accession>
<keyword evidence="7" id="KW-0472">Membrane</keyword>
<dbReference type="InterPro" id="IPR015919">
    <property type="entry name" value="Cadherin-like_sf"/>
</dbReference>
<dbReference type="PROSITE" id="PS50268">
    <property type="entry name" value="CADHERIN_2"/>
    <property type="match status" value="2"/>
</dbReference>
<dbReference type="PRINTS" id="PR00205">
    <property type="entry name" value="CADHERIN"/>
</dbReference>
<dbReference type="GO" id="GO:0016020">
    <property type="term" value="C:membrane"/>
    <property type="evidence" value="ECO:0007669"/>
    <property type="project" value="UniProtKB-SubCell"/>
</dbReference>
<reference evidence="11" key="1">
    <citation type="journal article" date="2013" name="Science">
        <title>Comparative analysis of bat genomes provides insight into the evolution of flight and immunity.</title>
        <authorList>
            <person name="Zhang G."/>
            <person name="Cowled C."/>
            <person name="Shi Z."/>
            <person name="Huang Z."/>
            <person name="Bishop-Lilly K.A."/>
            <person name="Fang X."/>
            <person name="Wynne J.W."/>
            <person name="Xiong Z."/>
            <person name="Baker M.L."/>
            <person name="Zhao W."/>
            <person name="Tachedjian M."/>
            <person name="Zhu Y."/>
            <person name="Zhou P."/>
            <person name="Jiang X."/>
            <person name="Ng J."/>
            <person name="Yang L."/>
            <person name="Wu L."/>
            <person name="Xiao J."/>
            <person name="Feng Y."/>
            <person name="Chen Y."/>
            <person name="Sun X."/>
            <person name="Zhang Y."/>
            <person name="Marsh G.A."/>
            <person name="Crameri G."/>
            <person name="Broder C.C."/>
            <person name="Frey K.G."/>
            <person name="Wang L.F."/>
            <person name="Wang J."/>
        </authorList>
    </citation>
    <scope>NUCLEOTIDE SEQUENCE [LARGE SCALE GENOMIC DNA]</scope>
</reference>
<evidence type="ECO:0000256" key="4">
    <source>
        <dbReference type="ARBA" id="ARBA00022837"/>
    </source>
</evidence>
<keyword evidence="6" id="KW-1133">Transmembrane helix</keyword>
<keyword evidence="3" id="KW-0677">Repeat</keyword>
<dbReference type="CDD" id="cd11304">
    <property type="entry name" value="Cadherin_repeat"/>
    <property type="match status" value="2"/>
</dbReference>
<keyword evidence="11" id="KW-1185">Reference proteome</keyword>
<evidence type="ECO:0000259" key="9">
    <source>
        <dbReference type="PROSITE" id="PS50268"/>
    </source>
</evidence>
<feature type="domain" description="Cadherin" evidence="9">
    <location>
        <begin position="43"/>
        <end position="141"/>
    </location>
</feature>
<dbReference type="EMBL" id="KB030947">
    <property type="protein sequence ID" value="ELK07776.1"/>
    <property type="molecule type" value="Genomic_DNA"/>
</dbReference>
<dbReference type="InterPro" id="IPR002126">
    <property type="entry name" value="Cadherin-like_dom"/>
</dbReference>
<dbReference type="AlphaFoldDB" id="L5KAH9"/>
<dbReference type="GO" id="GO:0005911">
    <property type="term" value="C:cell-cell junction"/>
    <property type="evidence" value="ECO:0007669"/>
    <property type="project" value="TreeGrafter"/>
</dbReference>
<keyword evidence="2" id="KW-0812">Transmembrane</keyword>
<proteinExistence type="predicted"/>
<protein>
    <submittedName>
        <fullName evidence="10">Cadherin-like protein 28</fullName>
    </submittedName>
</protein>